<dbReference type="Gene3D" id="3.30.565.10">
    <property type="entry name" value="Histidine kinase-like ATPase, C-terminal domain"/>
    <property type="match status" value="1"/>
</dbReference>
<sequence>MAVPPAKATPPRPTDAVTGPQSPRPATTGTPAGATAAGDVPAAAMADVIHSLDIGILVEDADRNPLLANAAFAEMFEAGTPELPAASTELHLPDGRVVHGSHRTVPLDGAAPGELWTFRDVTADVHARREVDRERQRLAELKARFIATASHELRTPLTTISTLAQMLGDGLPSHQELATTVDAIQRNSQRMLLLVDDLTLLSRIESGDLRLEPTPVDLARLVQDTGTRLRELLPQAPARIAPGAGPLLNGDERLLRQLLYAVAGIVAATQGSVSVSTHVDQNGWTVTASAPAATPLTDEYLLAATLPTLDAEARRRSVALWLLIAHAIAMRHQGVVTTSAEPSEGTRVRVQLPLI</sequence>
<dbReference type="PANTHER" id="PTHR43711">
    <property type="entry name" value="TWO-COMPONENT HISTIDINE KINASE"/>
    <property type="match status" value="1"/>
</dbReference>
<proteinExistence type="predicted"/>
<dbReference type="Pfam" id="PF00512">
    <property type="entry name" value="HisKA"/>
    <property type="match status" value="1"/>
</dbReference>
<keyword evidence="7" id="KW-0902">Two-component regulatory system</keyword>
<organism evidence="10 11">
    <name type="scientific">Micromonospora pattaloongensis</name>
    <dbReference type="NCBI Taxonomy" id="405436"/>
    <lineage>
        <taxon>Bacteria</taxon>
        <taxon>Bacillati</taxon>
        <taxon>Actinomycetota</taxon>
        <taxon>Actinomycetes</taxon>
        <taxon>Micromonosporales</taxon>
        <taxon>Micromonosporaceae</taxon>
        <taxon>Micromonospora</taxon>
    </lineage>
</organism>
<evidence type="ECO:0000313" key="10">
    <source>
        <dbReference type="EMBL" id="SDY82309.1"/>
    </source>
</evidence>
<dbReference type="EC" id="2.7.13.3" evidence="3"/>
<dbReference type="InterPro" id="IPR005467">
    <property type="entry name" value="His_kinase_dom"/>
</dbReference>
<evidence type="ECO:0000256" key="4">
    <source>
        <dbReference type="ARBA" id="ARBA00022553"/>
    </source>
</evidence>
<dbReference type="Gene3D" id="1.10.287.130">
    <property type="match status" value="1"/>
</dbReference>
<dbReference type="InterPro" id="IPR036097">
    <property type="entry name" value="HisK_dim/P_sf"/>
</dbReference>
<dbReference type="CDD" id="cd00082">
    <property type="entry name" value="HisKA"/>
    <property type="match status" value="1"/>
</dbReference>
<keyword evidence="11" id="KW-1185">Reference proteome</keyword>
<evidence type="ECO:0000256" key="8">
    <source>
        <dbReference type="SAM" id="MobiDB-lite"/>
    </source>
</evidence>
<dbReference type="GO" id="GO:0000155">
    <property type="term" value="F:phosphorelay sensor kinase activity"/>
    <property type="evidence" value="ECO:0007669"/>
    <property type="project" value="InterPro"/>
</dbReference>
<dbReference type="SUPFAM" id="SSF47384">
    <property type="entry name" value="Homodimeric domain of signal transducing histidine kinase"/>
    <property type="match status" value="1"/>
</dbReference>
<dbReference type="STRING" id="405436.SAMN05444365_103596"/>
<protein>
    <recommendedName>
        <fullName evidence="3">histidine kinase</fullName>
        <ecNumber evidence="3">2.7.13.3</ecNumber>
    </recommendedName>
</protein>
<accession>A0A1H3N249</accession>
<feature type="domain" description="Histidine kinase" evidence="9">
    <location>
        <begin position="148"/>
        <end position="355"/>
    </location>
</feature>
<keyword evidence="5" id="KW-0808">Transferase</keyword>
<keyword evidence="4" id="KW-0597">Phosphoprotein</keyword>
<evidence type="ECO:0000256" key="1">
    <source>
        <dbReference type="ARBA" id="ARBA00000085"/>
    </source>
</evidence>
<dbReference type="InterPro" id="IPR036890">
    <property type="entry name" value="HATPase_C_sf"/>
</dbReference>
<keyword evidence="6 10" id="KW-0418">Kinase</keyword>
<dbReference type="Proteomes" id="UP000242415">
    <property type="component" value="Unassembled WGS sequence"/>
</dbReference>
<evidence type="ECO:0000313" key="11">
    <source>
        <dbReference type="Proteomes" id="UP000242415"/>
    </source>
</evidence>
<dbReference type="InterPro" id="IPR050736">
    <property type="entry name" value="Sensor_HK_Regulatory"/>
</dbReference>
<comment type="catalytic activity">
    <reaction evidence="1">
        <text>ATP + protein L-histidine = ADP + protein N-phospho-L-histidine.</text>
        <dbReference type="EC" id="2.7.13.3"/>
    </reaction>
</comment>
<evidence type="ECO:0000259" key="9">
    <source>
        <dbReference type="PROSITE" id="PS50109"/>
    </source>
</evidence>
<dbReference type="GO" id="GO:0005886">
    <property type="term" value="C:plasma membrane"/>
    <property type="evidence" value="ECO:0007669"/>
    <property type="project" value="UniProtKB-SubCell"/>
</dbReference>
<dbReference type="OrthoDB" id="505938at2"/>
<dbReference type="RefSeq" id="WP_091555677.1">
    <property type="nucleotide sequence ID" value="NZ_FNPH01000003.1"/>
</dbReference>
<evidence type="ECO:0000256" key="5">
    <source>
        <dbReference type="ARBA" id="ARBA00022679"/>
    </source>
</evidence>
<evidence type="ECO:0000256" key="2">
    <source>
        <dbReference type="ARBA" id="ARBA00004236"/>
    </source>
</evidence>
<dbReference type="FunFam" id="1.10.287.130:FF:000001">
    <property type="entry name" value="Two-component sensor histidine kinase"/>
    <property type="match status" value="1"/>
</dbReference>
<gene>
    <name evidence="10" type="ORF">SAMN05444365_103596</name>
</gene>
<evidence type="ECO:0000256" key="3">
    <source>
        <dbReference type="ARBA" id="ARBA00012438"/>
    </source>
</evidence>
<feature type="region of interest" description="Disordered" evidence="8">
    <location>
        <begin position="1"/>
        <end position="36"/>
    </location>
</feature>
<reference evidence="11" key="1">
    <citation type="submission" date="2016-10" db="EMBL/GenBank/DDBJ databases">
        <authorList>
            <person name="Varghese N."/>
            <person name="Submissions S."/>
        </authorList>
    </citation>
    <scope>NUCLEOTIDE SEQUENCE [LARGE SCALE GENOMIC DNA]</scope>
    <source>
        <strain evidence="11">DSM 45245</strain>
    </source>
</reference>
<dbReference type="AlphaFoldDB" id="A0A1H3N249"/>
<evidence type="ECO:0000256" key="6">
    <source>
        <dbReference type="ARBA" id="ARBA00022777"/>
    </source>
</evidence>
<comment type="subcellular location">
    <subcellularLocation>
        <location evidence="2">Cell membrane</location>
    </subcellularLocation>
</comment>
<dbReference type="SMART" id="SM00388">
    <property type="entry name" value="HisKA"/>
    <property type="match status" value="1"/>
</dbReference>
<dbReference type="PANTHER" id="PTHR43711:SF1">
    <property type="entry name" value="HISTIDINE KINASE 1"/>
    <property type="match status" value="1"/>
</dbReference>
<evidence type="ECO:0000256" key="7">
    <source>
        <dbReference type="ARBA" id="ARBA00023012"/>
    </source>
</evidence>
<dbReference type="EMBL" id="FNPH01000003">
    <property type="protein sequence ID" value="SDY82309.1"/>
    <property type="molecule type" value="Genomic_DNA"/>
</dbReference>
<name>A0A1H3N249_9ACTN</name>
<dbReference type="InterPro" id="IPR003661">
    <property type="entry name" value="HisK_dim/P_dom"/>
</dbReference>
<feature type="compositionally biased region" description="Low complexity" evidence="8">
    <location>
        <begin position="25"/>
        <end position="36"/>
    </location>
</feature>
<dbReference type="PROSITE" id="PS50109">
    <property type="entry name" value="HIS_KIN"/>
    <property type="match status" value="1"/>
</dbReference>
<dbReference type="SUPFAM" id="SSF55874">
    <property type="entry name" value="ATPase domain of HSP90 chaperone/DNA topoisomerase II/histidine kinase"/>
    <property type="match status" value="1"/>
</dbReference>